<dbReference type="PRINTS" id="PR00081">
    <property type="entry name" value="GDHRDH"/>
</dbReference>
<protein>
    <submittedName>
        <fullName evidence="2">SDR family oxidoreductase</fullName>
    </submittedName>
</protein>
<dbReference type="PANTHER" id="PTHR42879">
    <property type="entry name" value="3-OXOACYL-(ACYL-CARRIER-PROTEIN) REDUCTASE"/>
    <property type="match status" value="1"/>
</dbReference>
<comment type="caution">
    <text evidence="2">The sequence shown here is derived from an EMBL/GenBank/DDBJ whole genome shotgun (WGS) entry which is preliminary data.</text>
</comment>
<proteinExistence type="inferred from homology"/>
<evidence type="ECO:0000313" key="2">
    <source>
        <dbReference type="EMBL" id="MCK9792188.1"/>
    </source>
</evidence>
<dbReference type="SUPFAM" id="SSF51735">
    <property type="entry name" value="NAD(P)-binding Rossmann-fold domains"/>
    <property type="match status" value="1"/>
</dbReference>
<evidence type="ECO:0000313" key="3">
    <source>
        <dbReference type="Proteomes" id="UP001651050"/>
    </source>
</evidence>
<dbReference type="EMBL" id="JALQCY010000001">
    <property type="protein sequence ID" value="MCK9792188.1"/>
    <property type="molecule type" value="Genomic_DNA"/>
</dbReference>
<dbReference type="Pfam" id="PF13561">
    <property type="entry name" value="adh_short_C2"/>
    <property type="match status" value="1"/>
</dbReference>
<accession>A0ABT0IY63</accession>
<dbReference type="CDD" id="cd05233">
    <property type="entry name" value="SDR_c"/>
    <property type="match status" value="1"/>
</dbReference>
<dbReference type="RefSeq" id="WP_416342069.1">
    <property type="nucleotide sequence ID" value="NZ_JALQCY010000001.1"/>
</dbReference>
<dbReference type="PRINTS" id="PR00080">
    <property type="entry name" value="SDRFAMILY"/>
</dbReference>
<reference evidence="2 3" key="1">
    <citation type="submission" date="2022-02" db="EMBL/GenBank/DDBJ databases">
        <title>The car tank lid bacteriome: a reservoir of bacteria with potential in bioremediation of fuel.</title>
        <authorList>
            <person name="Vidal-Verdu A."/>
            <person name="Gomez-Martinez D."/>
            <person name="Latorre-Perez A."/>
            <person name="Pereto J."/>
            <person name="Porcar M."/>
        </authorList>
    </citation>
    <scope>NUCLEOTIDE SEQUENCE [LARGE SCALE GENOMIC DNA]</scope>
    <source>
        <strain evidence="2 3">4D.3</strain>
    </source>
</reference>
<organism evidence="2 3">
    <name type="scientific">Isoptericola peretonis</name>
    <dbReference type="NCBI Taxonomy" id="2918523"/>
    <lineage>
        <taxon>Bacteria</taxon>
        <taxon>Bacillati</taxon>
        <taxon>Actinomycetota</taxon>
        <taxon>Actinomycetes</taxon>
        <taxon>Micrococcales</taxon>
        <taxon>Promicromonosporaceae</taxon>
        <taxon>Isoptericola</taxon>
    </lineage>
</organism>
<dbReference type="InterPro" id="IPR020904">
    <property type="entry name" value="Sc_DH/Rdtase_CS"/>
</dbReference>
<evidence type="ECO:0000256" key="1">
    <source>
        <dbReference type="ARBA" id="ARBA00006484"/>
    </source>
</evidence>
<dbReference type="InterPro" id="IPR050259">
    <property type="entry name" value="SDR"/>
</dbReference>
<dbReference type="Gene3D" id="3.40.50.720">
    <property type="entry name" value="NAD(P)-binding Rossmann-like Domain"/>
    <property type="match status" value="1"/>
</dbReference>
<dbReference type="PROSITE" id="PS00061">
    <property type="entry name" value="ADH_SHORT"/>
    <property type="match status" value="1"/>
</dbReference>
<comment type="similarity">
    <text evidence="1">Belongs to the short-chain dehydrogenases/reductases (SDR) family.</text>
</comment>
<sequence>MELGLQGRTVVVTGASGGIGRHVAAQFGAEGADVVVTYRESKDDAARVAEEIGERALVVRYDQTEDGAAEGLRDAALAWTGRIDVLVNNAVTWSPDAGGPQGFEHQPDDAWLEVVRGNVEGAVRLTRAVAPTMRAQRWGRLVHLSSTLVRDGEAGTEYYATAKSALHGFSRTVAFALGQDGDILSNVVLPALTRTVRNGTITDAFGDGYAGRSALGRLLDAPEVANAIVYLGSAANTGITGQEVAVTGGA</sequence>
<gene>
    <name evidence="2" type="ORF">M1843_00320</name>
</gene>
<dbReference type="InterPro" id="IPR002347">
    <property type="entry name" value="SDR_fam"/>
</dbReference>
<name>A0ABT0IY63_9MICO</name>
<keyword evidence="3" id="KW-1185">Reference proteome</keyword>
<dbReference type="Proteomes" id="UP001651050">
    <property type="component" value="Unassembled WGS sequence"/>
</dbReference>
<dbReference type="InterPro" id="IPR036291">
    <property type="entry name" value="NAD(P)-bd_dom_sf"/>
</dbReference>